<feature type="region of interest" description="Disordered" evidence="1">
    <location>
        <begin position="28"/>
        <end position="71"/>
    </location>
</feature>
<dbReference type="AlphaFoldDB" id="A0A7W6PC92"/>
<gene>
    <name evidence="2" type="ORF">GGR30_004680</name>
</gene>
<evidence type="ECO:0000256" key="1">
    <source>
        <dbReference type="SAM" id="MobiDB-lite"/>
    </source>
</evidence>
<proteinExistence type="predicted"/>
<reference evidence="2 3" key="1">
    <citation type="submission" date="2020-08" db="EMBL/GenBank/DDBJ databases">
        <title>Genomic Encyclopedia of Type Strains, Phase IV (KMG-IV): sequencing the most valuable type-strain genomes for metagenomic binning, comparative biology and taxonomic classification.</title>
        <authorList>
            <person name="Goeker M."/>
        </authorList>
    </citation>
    <scope>NUCLEOTIDE SEQUENCE [LARGE SCALE GENOMIC DNA]</scope>
    <source>
        <strain evidence="2 3">DSM 28101</strain>
    </source>
</reference>
<evidence type="ECO:0000313" key="2">
    <source>
        <dbReference type="EMBL" id="MBB4124720.1"/>
    </source>
</evidence>
<dbReference type="Proteomes" id="UP000530571">
    <property type="component" value="Unassembled WGS sequence"/>
</dbReference>
<evidence type="ECO:0000313" key="3">
    <source>
        <dbReference type="Proteomes" id="UP000530571"/>
    </source>
</evidence>
<protein>
    <submittedName>
        <fullName evidence="2">Uncharacterized protein</fullName>
    </submittedName>
</protein>
<feature type="compositionally biased region" description="Basic and acidic residues" evidence="1">
    <location>
        <begin position="43"/>
        <end position="61"/>
    </location>
</feature>
<accession>A0A7W6PC92</accession>
<name>A0A7W6PC92_9HYPH</name>
<feature type="compositionally biased region" description="Basic residues" evidence="1">
    <location>
        <begin position="62"/>
        <end position="71"/>
    </location>
</feature>
<dbReference type="EMBL" id="JACIDZ010000035">
    <property type="protein sequence ID" value="MBB4124720.1"/>
    <property type="molecule type" value="Genomic_DNA"/>
</dbReference>
<organism evidence="2 3">
    <name type="scientific">Martelella radicis</name>
    <dbReference type="NCBI Taxonomy" id="1397476"/>
    <lineage>
        <taxon>Bacteria</taxon>
        <taxon>Pseudomonadati</taxon>
        <taxon>Pseudomonadota</taxon>
        <taxon>Alphaproteobacteria</taxon>
        <taxon>Hyphomicrobiales</taxon>
        <taxon>Aurantimonadaceae</taxon>
        <taxon>Martelella</taxon>
    </lineage>
</organism>
<sequence length="71" mass="8233">MQHEIIFSKQYGDCRYQAAVNGGFFVAEKNNAGQEQPPPNRRPKAEDRQNKNTRARHDLTVKRHNPKTLKT</sequence>
<keyword evidence="3" id="KW-1185">Reference proteome</keyword>
<comment type="caution">
    <text evidence="2">The sequence shown here is derived from an EMBL/GenBank/DDBJ whole genome shotgun (WGS) entry which is preliminary data.</text>
</comment>